<name>A0A061RJ35_9CHLO</name>
<dbReference type="SUPFAM" id="SSF57850">
    <property type="entry name" value="RING/U-box"/>
    <property type="match status" value="1"/>
</dbReference>
<reference evidence="3" key="1">
    <citation type="submission" date="2014-05" db="EMBL/GenBank/DDBJ databases">
        <title>The transcriptome of the halophilic microalga Tetraselmis sp. GSL018 isolated from the Great Salt Lake, Utah.</title>
        <authorList>
            <person name="Jinkerson R.E."/>
            <person name="D'Adamo S."/>
            <person name="Posewitz M.C."/>
        </authorList>
    </citation>
    <scope>NUCLEOTIDE SEQUENCE</scope>
    <source>
        <strain evidence="3">GSL018</strain>
    </source>
</reference>
<protein>
    <submittedName>
        <fullName evidence="3">Ubox domain containing protein</fullName>
    </submittedName>
</protein>
<dbReference type="GO" id="GO:0004842">
    <property type="term" value="F:ubiquitin-protein transferase activity"/>
    <property type="evidence" value="ECO:0007669"/>
    <property type="project" value="InterPro"/>
</dbReference>
<dbReference type="InterPro" id="IPR052085">
    <property type="entry name" value="WD-SAM-U-box"/>
</dbReference>
<dbReference type="GO" id="GO:0004672">
    <property type="term" value="F:protein kinase activity"/>
    <property type="evidence" value="ECO:0007669"/>
    <property type="project" value="InterPro"/>
</dbReference>
<dbReference type="PROSITE" id="PS51698">
    <property type="entry name" value="U_BOX"/>
    <property type="match status" value="1"/>
</dbReference>
<feature type="domain" description="U-box" evidence="2">
    <location>
        <begin position="17"/>
        <end position="89"/>
    </location>
</feature>
<dbReference type="InterPro" id="IPR000719">
    <property type="entry name" value="Prot_kinase_dom"/>
</dbReference>
<dbReference type="InterPro" id="IPR013083">
    <property type="entry name" value="Znf_RING/FYVE/PHD"/>
</dbReference>
<dbReference type="UniPathway" id="UPA00143"/>
<dbReference type="CDD" id="cd16655">
    <property type="entry name" value="RING-Ubox_WDSUB1-like"/>
    <property type="match status" value="1"/>
</dbReference>
<evidence type="ECO:0000259" key="1">
    <source>
        <dbReference type="PROSITE" id="PS50011"/>
    </source>
</evidence>
<dbReference type="InterPro" id="IPR001245">
    <property type="entry name" value="Ser-Thr/Tyr_kinase_cat_dom"/>
</dbReference>
<dbReference type="EMBL" id="GBEZ01014034">
    <property type="protein sequence ID" value="JAC72008.1"/>
    <property type="molecule type" value="Transcribed_RNA"/>
</dbReference>
<feature type="domain" description="Protein kinase" evidence="1">
    <location>
        <begin position="102"/>
        <end position="191"/>
    </location>
</feature>
<dbReference type="Gene3D" id="3.30.200.20">
    <property type="entry name" value="Phosphorylase Kinase, domain 1"/>
    <property type="match status" value="1"/>
</dbReference>
<dbReference type="PROSITE" id="PS50011">
    <property type="entry name" value="PROTEIN_KINASE_DOM"/>
    <property type="match status" value="1"/>
</dbReference>
<feature type="non-terminal residue" evidence="3">
    <location>
        <position position="191"/>
    </location>
</feature>
<gene>
    <name evidence="3" type="ORF">TSPGSL018_684</name>
</gene>
<dbReference type="AlphaFoldDB" id="A0A061RJ35"/>
<dbReference type="Gene3D" id="3.30.40.10">
    <property type="entry name" value="Zinc/RING finger domain, C3HC4 (zinc finger)"/>
    <property type="match status" value="1"/>
</dbReference>
<dbReference type="GO" id="GO:0016567">
    <property type="term" value="P:protein ubiquitination"/>
    <property type="evidence" value="ECO:0007669"/>
    <property type="project" value="UniProtKB-UniPathway"/>
</dbReference>
<dbReference type="SUPFAM" id="SSF56112">
    <property type="entry name" value="Protein kinase-like (PK-like)"/>
    <property type="match status" value="1"/>
</dbReference>
<dbReference type="Pfam" id="PF07714">
    <property type="entry name" value="PK_Tyr_Ser-Thr"/>
    <property type="match status" value="1"/>
</dbReference>
<accession>A0A061RJ35</accession>
<evidence type="ECO:0000259" key="2">
    <source>
        <dbReference type="PROSITE" id="PS51698"/>
    </source>
</evidence>
<evidence type="ECO:0000313" key="3">
    <source>
        <dbReference type="EMBL" id="JAC72008.1"/>
    </source>
</evidence>
<proteinExistence type="predicted"/>
<organism evidence="3">
    <name type="scientific">Tetraselmis sp. GSL018</name>
    <dbReference type="NCBI Taxonomy" id="582737"/>
    <lineage>
        <taxon>Eukaryota</taxon>
        <taxon>Viridiplantae</taxon>
        <taxon>Chlorophyta</taxon>
        <taxon>core chlorophytes</taxon>
        <taxon>Chlorodendrophyceae</taxon>
        <taxon>Chlorodendrales</taxon>
        <taxon>Chlorodendraceae</taxon>
        <taxon>Tetraselmis</taxon>
    </lineage>
</organism>
<dbReference type="PANTHER" id="PTHR46573">
    <property type="entry name" value="WD REPEAT, SAM AND U-BOX DOMAIN-CONTAINING PROTEIN 1"/>
    <property type="match status" value="1"/>
</dbReference>
<dbReference type="SMART" id="SM00504">
    <property type="entry name" value="Ubox"/>
    <property type="match status" value="1"/>
</dbReference>
<sequence>MFKTYSIQDAVDEIDAEIPLSFFCPITGDVFKEPVVAADGHTYEGYAIESWLRTHKTSPVTRQLISKELRPNYALRSLISEWTQQNSKRSQQNFEIHYKDLEHGLGVLGKGAHKRVEKARWKGQEVAVAVCHAGEELEVEASVMRRLGRHPCITAFYGVGLDSNSNQCLVMELAGFGSLRKVLNDLDEEGF</sequence>
<dbReference type="PANTHER" id="PTHR46573:SF1">
    <property type="entry name" value="WD REPEAT, SAM AND U-BOX DOMAIN-CONTAINING PROTEIN 1"/>
    <property type="match status" value="1"/>
</dbReference>
<dbReference type="InterPro" id="IPR011009">
    <property type="entry name" value="Kinase-like_dom_sf"/>
</dbReference>
<dbReference type="GO" id="GO:0005524">
    <property type="term" value="F:ATP binding"/>
    <property type="evidence" value="ECO:0007669"/>
    <property type="project" value="InterPro"/>
</dbReference>
<dbReference type="InterPro" id="IPR003613">
    <property type="entry name" value="Ubox_domain"/>
</dbReference>
<dbReference type="Pfam" id="PF04564">
    <property type="entry name" value="U-box"/>
    <property type="match status" value="1"/>
</dbReference>